<gene>
    <name evidence="1" type="ORF">MUK42_12991</name>
</gene>
<organism evidence="1 2">
    <name type="scientific">Musa troglodytarum</name>
    <name type="common">fe'i banana</name>
    <dbReference type="NCBI Taxonomy" id="320322"/>
    <lineage>
        <taxon>Eukaryota</taxon>
        <taxon>Viridiplantae</taxon>
        <taxon>Streptophyta</taxon>
        <taxon>Embryophyta</taxon>
        <taxon>Tracheophyta</taxon>
        <taxon>Spermatophyta</taxon>
        <taxon>Magnoliopsida</taxon>
        <taxon>Liliopsida</taxon>
        <taxon>Zingiberales</taxon>
        <taxon>Musaceae</taxon>
        <taxon>Musa</taxon>
    </lineage>
</organism>
<evidence type="ECO:0000313" key="2">
    <source>
        <dbReference type="Proteomes" id="UP001055439"/>
    </source>
</evidence>
<dbReference type="AlphaFoldDB" id="A0A9E7HA15"/>
<sequence length="33" mass="3480">MFRAKSKGFCGGGITLELASFSGGFLRGLLWGD</sequence>
<evidence type="ECO:0000313" key="1">
    <source>
        <dbReference type="EMBL" id="URE29610.1"/>
    </source>
</evidence>
<accession>A0A9E7HA15</accession>
<protein>
    <submittedName>
        <fullName evidence="1">Uncharacterized protein</fullName>
    </submittedName>
</protein>
<proteinExistence type="predicted"/>
<keyword evidence="2" id="KW-1185">Reference proteome</keyword>
<reference evidence="1" key="1">
    <citation type="submission" date="2022-05" db="EMBL/GenBank/DDBJ databases">
        <title>The Musa troglodytarum L. genome provides insights into the mechanism of non-climacteric behaviour and enrichment of carotenoids.</title>
        <authorList>
            <person name="Wang J."/>
        </authorList>
    </citation>
    <scope>NUCLEOTIDE SEQUENCE</scope>
    <source>
        <tissue evidence="1">Leaf</tissue>
    </source>
</reference>
<name>A0A9E7HA15_9LILI</name>
<dbReference type="EMBL" id="CP097510">
    <property type="protein sequence ID" value="URE29610.1"/>
    <property type="molecule type" value="Genomic_DNA"/>
</dbReference>
<dbReference type="Proteomes" id="UP001055439">
    <property type="component" value="Chromosome 8"/>
</dbReference>